<evidence type="ECO:0000256" key="1">
    <source>
        <dbReference type="ARBA" id="ARBA00006484"/>
    </source>
</evidence>
<dbReference type="GO" id="GO:0016491">
    <property type="term" value="F:oxidoreductase activity"/>
    <property type="evidence" value="ECO:0007669"/>
    <property type="project" value="UniProtKB-KW"/>
</dbReference>
<gene>
    <name evidence="3" type="ORF">CEE37_09965</name>
</gene>
<dbReference type="NCBIfam" id="NF009466">
    <property type="entry name" value="PRK12826.1-2"/>
    <property type="match status" value="1"/>
</dbReference>
<dbReference type="InterPro" id="IPR036291">
    <property type="entry name" value="NAD(P)-bd_dom_sf"/>
</dbReference>
<dbReference type="PANTHER" id="PTHR42879:SF2">
    <property type="entry name" value="3-OXOACYL-[ACYL-CARRIER-PROTEIN] REDUCTASE FABG"/>
    <property type="match status" value="1"/>
</dbReference>
<evidence type="ECO:0000313" key="3">
    <source>
        <dbReference type="EMBL" id="TKJ40053.1"/>
    </source>
</evidence>
<dbReference type="FunFam" id="3.40.50.720:FF:000173">
    <property type="entry name" value="3-oxoacyl-[acyl-carrier protein] reductase"/>
    <property type="match status" value="1"/>
</dbReference>
<dbReference type="InterPro" id="IPR002347">
    <property type="entry name" value="SDR_fam"/>
</dbReference>
<dbReference type="InterPro" id="IPR020904">
    <property type="entry name" value="Sc_DH/Rdtase_CS"/>
</dbReference>
<reference evidence="3 4" key="1">
    <citation type="submission" date="2017-06" db="EMBL/GenBank/DDBJ databases">
        <title>Novel microbial phyla capable of carbon fixation and sulfur reduction in deep-sea sediments.</title>
        <authorList>
            <person name="Huang J."/>
            <person name="Baker B."/>
            <person name="Wang Y."/>
        </authorList>
    </citation>
    <scope>NUCLEOTIDE SEQUENCE [LARGE SCALE GENOMIC DNA]</scope>
    <source>
        <strain evidence="3">B3_LCP</strain>
    </source>
</reference>
<proteinExistence type="inferred from homology"/>
<name>A0A532UYL2_UNCL8</name>
<dbReference type="PRINTS" id="PR00080">
    <property type="entry name" value="SDRFAMILY"/>
</dbReference>
<dbReference type="InterPro" id="IPR050259">
    <property type="entry name" value="SDR"/>
</dbReference>
<accession>A0A532UYL2</accession>
<dbReference type="PROSITE" id="PS00061">
    <property type="entry name" value="ADH_SHORT"/>
    <property type="match status" value="1"/>
</dbReference>
<dbReference type="PRINTS" id="PR00081">
    <property type="entry name" value="GDHRDH"/>
</dbReference>
<dbReference type="EMBL" id="NJBN01000006">
    <property type="protein sequence ID" value="TKJ40053.1"/>
    <property type="molecule type" value="Genomic_DNA"/>
</dbReference>
<dbReference type="NCBIfam" id="NF005559">
    <property type="entry name" value="PRK07231.1"/>
    <property type="match status" value="1"/>
</dbReference>
<keyword evidence="2" id="KW-0560">Oxidoreductase</keyword>
<comment type="caution">
    <text evidence="3">The sequence shown here is derived from an EMBL/GenBank/DDBJ whole genome shotgun (WGS) entry which is preliminary data.</text>
</comment>
<dbReference type="Proteomes" id="UP000319619">
    <property type="component" value="Unassembled WGS sequence"/>
</dbReference>
<evidence type="ECO:0000256" key="2">
    <source>
        <dbReference type="ARBA" id="ARBA00023002"/>
    </source>
</evidence>
<protein>
    <submittedName>
        <fullName evidence="3">Beta-ketoacyl-ACP reductase</fullName>
    </submittedName>
</protein>
<evidence type="ECO:0000313" key="4">
    <source>
        <dbReference type="Proteomes" id="UP000319619"/>
    </source>
</evidence>
<dbReference type="GO" id="GO:0032787">
    <property type="term" value="P:monocarboxylic acid metabolic process"/>
    <property type="evidence" value="ECO:0007669"/>
    <property type="project" value="UniProtKB-ARBA"/>
</dbReference>
<dbReference type="PANTHER" id="PTHR42879">
    <property type="entry name" value="3-OXOACYL-(ACYL-CARRIER-PROTEIN) REDUCTASE"/>
    <property type="match status" value="1"/>
</dbReference>
<comment type="similarity">
    <text evidence="1">Belongs to the short-chain dehydrogenases/reductases (SDR) family.</text>
</comment>
<dbReference type="Gene3D" id="3.40.50.720">
    <property type="entry name" value="NAD(P)-binding Rossmann-like Domain"/>
    <property type="match status" value="1"/>
</dbReference>
<dbReference type="SUPFAM" id="SSF51735">
    <property type="entry name" value="NAD(P)-binding Rossmann-fold domains"/>
    <property type="match status" value="1"/>
</dbReference>
<sequence>MLLQSKNAIVTGGSLGIGTAICLDLAKNGANVALNYRKHADEAEAIAKQIQEMGQKSMAIKADVSSFADAQGMVDKVVAEWGNVDILVCNAGINWDGVIWKMTEEQWDTVQNIDLKGYFNYIRAVAPLFREQKSGRIVNLTSINGMRGKFGQSNYSAAKAGIIGLTKTVARELGNKGVTVNAVAPGLIMTDMMAKMPEEAKQASLNETVLKRLGEPDDVASLISFLASDLARHITGEVIKVDGGQYI</sequence>
<dbReference type="Pfam" id="PF13561">
    <property type="entry name" value="adh_short_C2"/>
    <property type="match status" value="1"/>
</dbReference>
<dbReference type="AlphaFoldDB" id="A0A532UYL2"/>
<organism evidence="3 4">
    <name type="scientific">candidate division LCP-89 bacterium B3_LCP</name>
    <dbReference type="NCBI Taxonomy" id="2012998"/>
    <lineage>
        <taxon>Bacteria</taxon>
        <taxon>Pseudomonadati</taxon>
        <taxon>Bacteria division LCP-89</taxon>
    </lineage>
</organism>